<reference evidence="1 2" key="1">
    <citation type="submission" date="2019-05" db="EMBL/GenBank/DDBJ databases">
        <title>Another draft genome of Portunus trituberculatus and its Hox gene families provides insights of decapod evolution.</title>
        <authorList>
            <person name="Jeong J.-H."/>
            <person name="Song I."/>
            <person name="Kim S."/>
            <person name="Choi T."/>
            <person name="Kim D."/>
            <person name="Ryu S."/>
            <person name="Kim W."/>
        </authorList>
    </citation>
    <scope>NUCLEOTIDE SEQUENCE [LARGE SCALE GENOMIC DNA]</scope>
    <source>
        <tissue evidence="1">Muscle</tissue>
    </source>
</reference>
<accession>A0A5B7DP40</accession>
<sequence>MCDMGEDETVEHVVLECVKYARDRNEMMQEVLRELDSARVENTGREWMVLLGLCGARNMQESLVRRDE</sequence>
<protein>
    <submittedName>
        <fullName evidence="1">Uncharacterized protein</fullName>
    </submittedName>
</protein>
<comment type="caution">
    <text evidence="1">The sequence shown here is derived from an EMBL/GenBank/DDBJ whole genome shotgun (WGS) entry which is preliminary data.</text>
</comment>
<organism evidence="1 2">
    <name type="scientific">Portunus trituberculatus</name>
    <name type="common">Swimming crab</name>
    <name type="synonym">Neptunus trituberculatus</name>
    <dbReference type="NCBI Taxonomy" id="210409"/>
    <lineage>
        <taxon>Eukaryota</taxon>
        <taxon>Metazoa</taxon>
        <taxon>Ecdysozoa</taxon>
        <taxon>Arthropoda</taxon>
        <taxon>Crustacea</taxon>
        <taxon>Multicrustacea</taxon>
        <taxon>Malacostraca</taxon>
        <taxon>Eumalacostraca</taxon>
        <taxon>Eucarida</taxon>
        <taxon>Decapoda</taxon>
        <taxon>Pleocyemata</taxon>
        <taxon>Brachyura</taxon>
        <taxon>Eubrachyura</taxon>
        <taxon>Portunoidea</taxon>
        <taxon>Portunidae</taxon>
        <taxon>Portuninae</taxon>
        <taxon>Portunus</taxon>
    </lineage>
</organism>
<evidence type="ECO:0000313" key="2">
    <source>
        <dbReference type="Proteomes" id="UP000324222"/>
    </source>
</evidence>
<dbReference type="Proteomes" id="UP000324222">
    <property type="component" value="Unassembled WGS sequence"/>
</dbReference>
<evidence type="ECO:0000313" key="1">
    <source>
        <dbReference type="EMBL" id="MPC23228.1"/>
    </source>
</evidence>
<dbReference type="EMBL" id="VSRR010001180">
    <property type="protein sequence ID" value="MPC23228.1"/>
    <property type="molecule type" value="Genomic_DNA"/>
</dbReference>
<name>A0A5B7DP40_PORTR</name>
<proteinExistence type="predicted"/>
<dbReference type="AlphaFoldDB" id="A0A5B7DP40"/>
<gene>
    <name evidence="1" type="ORF">E2C01_016268</name>
</gene>
<keyword evidence="2" id="KW-1185">Reference proteome</keyword>